<sequence length="857" mass="93515">MGKGGVGVRVVTPPNAQDAAQPEDTSSPSGQEAELPLPYAVSTSGRKEPLPGVQSIFLTGTTIEIIGLQALAGDGRGMLYVPKEKLLKDVQFRGAISDFHPIRDKIQGADCDPVLIKSNPEDLYGDGNNFEIACSRAAADTWEFIEAETVRRQQAAQLAAASPKAAAKAVPKVHRDWLPRPWTSMGSEIEVDEASVRPGRQPIVMTAHRRRKDFHRAFTLTDKDASELWNSSQMECRPFKDPKFDLNRMEQDAAVQAVAELQSRATQATGRRPLPGSSQSVPIDMAEEERTRILHSAQMAGFLGRVQNITESALQQNEVTNIFEDDFAALAEDDGLSGNRKENVISEYQSFTDLLYSKNKVVSAIQWLPHRKGVVAVACTEPLSFSERMEVGGSPAACAILIWNFKDPIHPEYVLEAPVEVFAFQCNPLQPDIVTAGAYNGQVLMWDTSAEEERLAHAKSAPKEEGGEGGEGSVPVVKHTHLSLVDASHHAAVTDLHWLPGITISRDGKAIKVLEDKAKECNFFATTAADGKVLFWDMRVGHNRRKVKKEREDDEVEWKPTYVVTLLSAEGGDLAACKCSFSLKDALKSQFFVGSFDGELVYSDYLKPEAEGGEQGDQSSVVAAHSGAVVMLARSPFFDDILLSVGDWTFGIWKETAHSCPLFLSPFAAAMYTAGCWSPTRPGVVFVGRADGVLEVWDLLDRSHEASMTAAPTSTAITSLAFSPAGAPATAGTRAVQQLLAIGDSLGVLHIMDLPRNLRRRVPNEIKTVSNFLKRELARLDYVAACQPTRARVLKEIQETQKAAEAEKAEDKAEEGVLPGPLPTGEEFDEASEAAYKKMEHDFKVQLGLIKENIPPS</sequence>
<dbReference type="InterPro" id="IPR001680">
    <property type="entry name" value="WD40_rpt"/>
</dbReference>
<dbReference type="InterPro" id="IPR015943">
    <property type="entry name" value="WD40/YVTN_repeat-like_dom_sf"/>
</dbReference>
<dbReference type="Proteomes" id="UP001489004">
    <property type="component" value="Unassembled WGS sequence"/>
</dbReference>
<feature type="region of interest" description="Disordered" evidence="5">
    <location>
        <begin position="454"/>
        <end position="473"/>
    </location>
</feature>
<evidence type="ECO:0000313" key="6">
    <source>
        <dbReference type="EMBL" id="KAK9820498.1"/>
    </source>
</evidence>
<keyword evidence="4" id="KW-0677">Repeat</keyword>
<feature type="region of interest" description="Disordered" evidence="5">
    <location>
        <begin position="1"/>
        <end position="33"/>
    </location>
</feature>
<keyword evidence="7" id="KW-1185">Reference proteome</keyword>
<dbReference type="InterPro" id="IPR050687">
    <property type="entry name" value="Dynein_IC"/>
</dbReference>
<comment type="caution">
    <text evidence="6">The sequence shown here is derived from an EMBL/GenBank/DDBJ whole genome shotgun (WGS) entry which is preliminary data.</text>
</comment>
<dbReference type="EMBL" id="JALJOR010000003">
    <property type="protein sequence ID" value="KAK9820498.1"/>
    <property type="molecule type" value="Genomic_DNA"/>
</dbReference>
<evidence type="ECO:0000256" key="3">
    <source>
        <dbReference type="ARBA" id="ARBA00022574"/>
    </source>
</evidence>
<dbReference type="GO" id="GO:0045503">
    <property type="term" value="F:dynein light chain binding"/>
    <property type="evidence" value="ECO:0007669"/>
    <property type="project" value="TreeGrafter"/>
</dbReference>
<keyword evidence="3" id="KW-0853">WD repeat</keyword>
<evidence type="ECO:0000313" key="7">
    <source>
        <dbReference type="Proteomes" id="UP001489004"/>
    </source>
</evidence>
<accession>A0AAW1QGL2</accession>
<dbReference type="SMART" id="SM00320">
    <property type="entry name" value="WD40"/>
    <property type="match status" value="5"/>
</dbReference>
<feature type="region of interest" description="Disordered" evidence="5">
    <location>
        <begin position="804"/>
        <end position="831"/>
    </location>
</feature>
<gene>
    <name evidence="6" type="ORF">WJX72_010908</name>
</gene>
<dbReference type="PANTHER" id="PTHR12442:SF5">
    <property type="entry name" value="DYNEIN AXONEMAL INTERMEDIATE CHAIN 3"/>
    <property type="match status" value="1"/>
</dbReference>
<proteinExistence type="predicted"/>
<protein>
    <submittedName>
        <fullName evidence="6">Uncharacterized protein</fullName>
    </submittedName>
</protein>
<dbReference type="GO" id="GO:0036159">
    <property type="term" value="P:inner dynein arm assembly"/>
    <property type="evidence" value="ECO:0007669"/>
    <property type="project" value="TreeGrafter"/>
</dbReference>
<name>A0AAW1QGL2_9CHLO</name>
<dbReference type="GO" id="GO:0045504">
    <property type="term" value="F:dynein heavy chain binding"/>
    <property type="evidence" value="ECO:0007669"/>
    <property type="project" value="TreeGrafter"/>
</dbReference>
<dbReference type="SUPFAM" id="SSF50978">
    <property type="entry name" value="WD40 repeat-like"/>
    <property type="match status" value="1"/>
</dbReference>
<feature type="compositionally biased region" description="Basic and acidic residues" evidence="5">
    <location>
        <begin position="454"/>
        <end position="466"/>
    </location>
</feature>
<dbReference type="InterPro" id="IPR036322">
    <property type="entry name" value="WD40_repeat_dom_sf"/>
</dbReference>
<dbReference type="AlphaFoldDB" id="A0AAW1QGL2"/>
<dbReference type="GO" id="GO:0036156">
    <property type="term" value="C:inner dynein arm"/>
    <property type="evidence" value="ECO:0007669"/>
    <property type="project" value="TreeGrafter"/>
</dbReference>
<feature type="compositionally biased region" description="Basic and acidic residues" evidence="5">
    <location>
        <begin position="804"/>
        <end position="815"/>
    </location>
</feature>
<dbReference type="GO" id="GO:0060294">
    <property type="term" value="P:cilium movement involved in cell motility"/>
    <property type="evidence" value="ECO:0007669"/>
    <property type="project" value="TreeGrafter"/>
</dbReference>
<dbReference type="Gene3D" id="2.130.10.10">
    <property type="entry name" value="YVTN repeat-like/Quinoprotein amine dehydrogenase"/>
    <property type="match status" value="2"/>
</dbReference>
<organism evidence="6 7">
    <name type="scientific">[Myrmecia] bisecta</name>
    <dbReference type="NCBI Taxonomy" id="41462"/>
    <lineage>
        <taxon>Eukaryota</taxon>
        <taxon>Viridiplantae</taxon>
        <taxon>Chlorophyta</taxon>
        <taxon>core chlorophytes</taxon>
        <taxon>Trebouxiophyceae</taxon>
        <taxon>Trebouxiales</taxon>
        <taxon>Trebouxiaceae</taxon>
        <taxon>Myrmecia</taxon>
    </lineage>
</organism>
<reference evidence="6 7" key="1">
    <citation type="journal article" date="2024" name="Nat. Commun.">
        <title>Phylogenomics reveals the evolutionary origins of lichenization in chlorophyte algae.</title>
        <authorList>
            <person name="Puginier C."/>
            <person name="Libourel C."/>
            <person name="Otte J."/>
            <person name="Skaloud P."/>
            <person name="Haon M."/>
            <person name="Grisel S."/>
            <person name="Petersen M."/>
            <person name="Berrin J.G."/>
            <person name="Delaux P.M."/>
            <person name="Dal Grande F."/>
            <person name="Keller J."/>
        </authorList>
    </citation>
    <scope>NUCLEOTIDE SEQUENCE [LARGE SCALE GENOMIC DNA]</scope>
    <source>
        <strain evidence="6 7">SAG 2043</strain>
    </source>
</reference>
<evidence type="ECO:0000256" key="4">
    <source>
        <dbReference type="ARBA" id="ARBA00022737"/>
    </source>
</evidence>
<dbReference type="PANTHER" id="PTHR12442">
    <property type="entry name" value="DYNEIN INTERMEDIATE CHAIN"/>
    <property type="match status" value="1"/>
</dbReference>
<evidence type="ECO:0000256" key="1">
    <source>
        <dbReference type="ARBA" id="ARBA00004496"/>
    </source>
</evidence>
<keyword evidence="2" id="KW-0963">Cytoplasm</keyword>
<comment type="subcellular location">
    <subcellularLocation>
        <location evidence="1">Cytoplasm</location>
    </subcellularLocation>
</comment>
<evidence type="ECO:0000256" key="2">
    <source>
        <dbReference type="ARBA" id="ARBA00022490"/>
    </source>
</evidence>
<evidence type="ECO:0000256" key="5">
    <source>
        <dbReference type="SAM" id="MobiDB-lite"/>
    </source>
</evidence>